<dbReference type="GO" id="GO:0005802">
    <property type="term" value="C:trans-Golgi network"/>
    <property type="evidence" value="ECO:0007669"/>
    <property type="project" value="TreeGrafter"/>
</dbReference>
<dbReference type="InterPro" id="IPR045231">
    <property type="entry name" value="Yip1/4-like"/>
</dbReference>
<keyword evidence="4 6" id="KW-1133">Transmembrane helix</keyword>
<feature type="region of interest" description="Disordered" evidence="7">
    <location>
        <begin position="1"/>
        <end position="91"/>
    </location>
</feature>
<feature type="transmembrane region" description="Helical" evidence="6">
    <location>
        <begin position="168"/>
        <end position="187"/>
    </location>
</feature>
<feature type="domain" description="Yip1" evidence="8">
    <location>
        <begin position="126"/>
        <end position="274"/>
    </location>
</feature>
<dbReference type="PANTHER" id="PTHR21236">
    <property type="entry name" value="GOLGI MEMBRANE PROTEIN YIP1"/>
    <property type="match status" value="1"/>
</dbReference>
<evidence type="ECO:0000256" key="3">
    <source>
        <dbReference type="ARBA" id="ARBA00022692"/>
    </source>
</evidence>
<feature type="transmembrane region" description="Helical" evidence="6">
    <location>
        <begin position="199"/>
        <end position="221"/>
    </location>
</feature>
<dbReference type="STRING" id="670580.A0A1X6MNE5"/>
<evidence type="ECO:0000256" key="5">
    <source>
        <dbReference type="ARBA" id="ARBA00023136"/>
    </source>
</evidence>
<comment type="subcellular location">
    <subcellularLocation>
        <location evidence="6">Golgi apparatus membrane</location>
        <topology evidence="6">Multi-pass membrane protein</topology>
    </subcellularLocation>
    <subcellularLocation>
        <location evidence="1">Membrane</location>
        <topology evidence="1">Multi-pass membrane protein</topology>
    </subcellularLocation>
</comment>
<dbReference type="InterPro" id="IPR006977">
    <property type="entry name" value="Yip1_dom"/>
</dbReference>
<accession>A0A1X6MNE5</accession>
<feature type="compositionally biased region" description="Acidic residues" evidence="7">
    <location>
        <begin position="1"/>
        <end position="10"/>
    </location>
</feature>
<dbReference type="Proteomes" id="UP000194127">
    <property type="component" value="Unassembled WGS sequence"/>
</dbReference>
<evidence type="ECO:0000313" key="10">
    <source>
        <dbReference type="Proteomes" id="UP000194127"/>
    </source>
</evidence>
<evidence type="ECO:0000256" key="1">
    <source>
        <dbReference type="ARBA" id="ARBA00004141"/>
    </source>
</evidence>
<feature type="transmembrane region" description="Helical" evidence="6">
    <location>
        <begin position="144"/>
        <end position="162"/>
    </location>
</feature>
<protein>
    <recommendedName>
        <fullName evidence="6">Protein YIP</fullName>
    </recommendedName>
</protein>
<keyword evidence="5 6" id="KW-0472">Membrane</keyword>
<evidence type="ECO:0000256" key="2">
    <source>
        <dbReference type="ARBA" id="ARBA00010596"/>
    </source>
</evidence>
<dbReference type="EMBL" id="KZ110607">
    <property type="protein sequence ID" value="OSX57779.1"/>
    <property type="molecule type" value="Genomic_DNA"/>
</dbReference>
<dbReference type="OrthoDB" id="411251at2759"/>
<evidence type="ECO:0000259" key="8">
    <source>
        <dbReference type="Pfam" id="PF04893"/>
    </source>
</evidence>
<evidence type="ECO:0000256" key="4">
    <source>
        <dbReference type="ARBA" id="ARBA00022989"/>
    </source>
</evidence>
<proteinExistence type="inferred from homology"/>
<sequence>MHQPDYEEVETPVTSTSQFIQADDDDLDEDAIPGFTHPSLGTPLSASMNKGKARASEQLATPTGGYAASPVSGNIGSAPNGVPRSERSTVGGIQVEMRTTQLDTLDEPIATTIGRDLLSIYTKTVQVLYPPKAGHREVLKDWDLWGPLVIALTLGILLSVNAPPSQSLPHFTSVVSLMSFGALVVTFQAQLLGGRISFFQGLCVFGYCVAPLTIAALVAVFVKLIYVRAPVTLVAWAWCLWAAVNFLDGTKLEKQRTMLAVYPLVLFYSILAWMIVIQ</sequence>
<comment type="similarity">
    <text evidence="2 6">Belongs to the YIP1 family.</text>
</comment>
<dbReference type="GeneID" id="36331953"/>
<dbReference type="GO" id="GO:0006888">
    <property type="term" value="P:endoplasmic reticulum to Golgi vesicle-mediated transport"/>
    <property type="evidence" value="ECO:0007669"/>
    <property type="project" value="InterPro"/>
</dbReference>
<dbReference type="AlphaFoldDB" id="A0A1X6MNE5"/>
<feature type="compositionally biased region" description="Acidic residues" evidence="7">
    <location>
        <begin position="22"/>
        <end position="31"/>
    </location>
</feature>
<dbReference type="GO" id="GO:0000139">
    <property type="term" value="C:Golgi membrane"/>
    <property type="evidence" value="ECO:0007669"/>
    <property type="project" value="UniProtKB-SubCell"/>
</dbReference>
<dbReference type="RefSeq" id="XP_024334573.1">
    <property type="nucleotide sequence ID" value="XM_024487004.1"/>
</dbReference>
<gene>
    <name evidence="9" type="ORF">POSPLADRAFT_1155894</name>
</gene>
<dbReference type="PANTHER" id="PTHR21236:SF1">
    <property type="entry name" value="PROTEIN YIPF6"/>
    <property type="match status" value="1"/>
</dbReference>
<organism evidence="9 10">
    <name type="scientific">Postia placenta MAD-698-R-SB12</name>
    <dbReference type="NCBI Taxonomy" id="670580"/>
    <lineage>
        <taxon>Eukaryota</taxon>
        <taxon>Fungi</taxon>
        <taxon>Dikarya</taxon>
        <taxon>Basidiomycota</taxon>
        <taxon>Agaricomycotina</taxon>
        <taxon>Agaricomycetes</taxon>
        <taxon>Polyporales</taxon>
        <taxon>Adustoporiaceae</taxon>
        <taxon>Rhodonia</taxon>
    </lineage>
</organism>
<reference evidence="9 10" key="1">
    <citation type="submission" date="2017-04" db="EMBL/GenBank/DDBJ databases">
        <title>Genome Sequence of the Model Brown-Rot Fungus Postia placenta SB12.</title>
        <authorList>
            <consortium name="DOE Joint Genome Institute"/>
            <person name="Gaskell J."/>
            <person name="Kersten P."/>
            <person name="Larrondo L.F."/>
            <person name="Canessa P."/>
            <person name="Martinez D."/>
            <person name="Hibbett D."/>
            <person name="Schmoll M."/>
            <person name="Kubicek C.P."/>
            <person name="Martinez A.T."/>
            <person name="Yadav J."/>
            <person name="Master E."/>
            <person name="Magnuson J.K."/>
            <person name="James T."/>
            <person name="Yaver D."/>
            <person name="Berka R."/>
            <person name="Labutti K."/>
            <person name="Lipzen A."/>
            <person name="Aerts A."/>
            <person name="Barry K."/>
            <person name="Henrissat B."/>
            <person name="Blanchette R."/>
            <person name="Grigoriev I."/>
            <person name="Cullen D."/>
        </authorList>
    </citation>
    <scope>NUCLEOTIDE SEQUENCE [LARGE SCALE GENOMIC DNA]</scope>
    <source>
        <strain evidence="9 10">MAD-698-R-SB12</strain>
    </source>
</reference>
<keyword evidence="10" id="KW-1185">Reference proteome</keyword>
<feature type="transmembrane region" description="Helical" evidence="6">
    <location>
        <begin position="259"/>
        <end position="277"/>
    </location>
</feature>
<evidence type="ECO:0000313" key="9">
    <source>
        <dbReference type="EMBL" id="OSX57779.1"/>
    </source>
</evidence>
<evidence type="ECO:0000256" key="7">
    <source>
        <dbReference type="SAM" id="MobiDB-lite"/>
    </source>
</evidence>
<feature type="transmembrane region" description="Helical" evidence="6">
    <location>
        <begin position="227"/>
        <end position="247"/>
    </location>
</feature>
<evidence type="ECO:0000256" key="6">
    <source>
        <dbReference type="RuleBase" id="RU361264"/>
    </source>
</evidence>
<keyword evidence="3 6" id="KW-0812">Transmembrane</keyword>
<name>A0A1X6MNE5_9APHY</name>
<dbReference type="Pfam" id="PF04893">
    <property type="entry name" value="Yip1"/>
    <property type="match status" value="1"/>
</dbReference>